<organism evidence="2 3">
    <name type="scientific">Candidatus Campbellbacteria bacterium RIFCSPHIGHO2_12_FULL_35_10</name>
    <dbReference type="NCBI Taxonomy" id="1797578"/>
    <lineage>
        <taxon>Bacteria</taxon>
        <taxon>Candidatus Campbelliibacteriota</taxon>
    </lineage>
</organism>
<feature type="transmembrane region" description="Helical" evidence="1">
    <location>
        <begin position="37"/>
        <end position="58"/>
    </location>
</feature>
<name>A0A1F5EQ53_9BACT</name>
<protein>
    <submittedName>
        <fullName evidence="2">Uncharacterized protein</fullName>
    </submittedName>
</protein>
<reference evidence="2 3" key="1">
    <citation type="journal article" date="2016" name="Nat. Commun.">
        <title>Thousands of microbial genomes shed light on interconnected biogeochemical processes in an aquifer system.</title>
        <authorList>
            <person name="Anantharaman K."/>
            <person name="Brown C.T."/>
            <person name="Hug L.A."/>
            <person name="Sharon I."/>
            <person name="Castelle C.J."/>
            <person name="Probst A.J."/>
            <person name="Thomas B.C."/>
            <person name="Singh A."/>
            <person name="Wilkins M.J."/>
            <person name="Karaoz U."/>
            <person name="Brodie E.L."/>
            <person name="Williams K.H."/>
            <person name="Hubbard S.S."/>
            <person name="Banfield J.F."/>
        </authorList>
    </citation>
    <scope>NUCLEOTIDE SEQUENCE [LARGE SCALE GENOMIC DNA]</scope>
</reference>
<dbReference type="AlphaFoldDB" id="A0A1F5EQ53"/>
<keyword evidence="1" id="KW-1133">Transmembrane helix</keyword>
<evidence type="ECO:0000313" key="2">
    <source>
        <dbReference type="EMBL" id="OGD69470.1"/>
    </source>
</evidence>
<sequence>MNGVDFLNIQYLFYQIYVLANNFQDISFRTTIMNEHWPVWAMTSFVISLFLSAIIIYYNNKIKEVQLMEGQVFGTIIPKILADELSAGNERWMRVLKHLETESQAEWRSAILEADIILDEMTRKMSYHGETLGERLKSVEKSDFLTINQAWEAHKVRNMIAHDGADYILTKREVKRVIDLYRQVFEEFNFI</sequence>
<comment type="caution">
    <text evidence="2">The sequence shown here is derived from an EMBL/GenBank/DDBJ whole genome shotgun (WGS) entry which is preliminary data.</text>
</comment>
<accession>A0A1F5EQ53</accession>
<evidence type="ECO:0000256" key="1">
    <source>
        <dbReference type="SAM" id="Phobius"/>
    </source>
</evidence>
<gene>
    <name evidence="2" type="ORF">A3E89_01590</name>
</gene>
<proteinExistence type="predicted"/>
<dbReference type="EMBL" id="MFAA01000009">
    <property type="protein sequence ID" value="OGD69470.1"/>
    <property type="molecule type" value="Genomic_DNA"/>
</dbReference>
<keyword evidence="1" id="KW-0812">Transmembrane</keyword>
<evidence type="ECO:0000313" key="3">
    <source>
        <dbReference type="Proteomes" id="UP000185891"/>
    </source>
</evidence>
<dbReference type="Proteomes" id="UP000185891">
    <property type="component" value="Unassembled WGS sequence"/>
</dbReference>
<keyword evidence="1" id="KW-0472">Membrane</keyword>